<name>A0ABS4VYM7_9PSEU</name>
<feature type="transmembrane region" description="Helical" evidence="1">
    <location>
        <begin position="20"/>
        <end position="38"/>
    </location>
</feature>
<dbReference type="EMBL" id="JAGINU010000001">
    <property type="protein sequence ID" value="MBP2369058.1"/>
    <property type="molecule type" value="Genomic_DNA"/>
</dbReference>
<keyword evidence="4" id="KW-1185">Reference proteome</keyword>
<protein>
    <recommendedName>
        <fullName evidence="2">LytR/CpsA/Psr regulator C-terminal domain-containing protein</fullName>
    </recommendedName>
</protein>
<organism evidence="3 4">
    <name type="scientific">Pseudonocardia parietis</name>
    <dbReference type="NCBI Taxonomy" id="570936"/>
    <lineage>
        <taxon>Bacteria</taxon>
        <taxon>Bacillati</taxon>
        <taxon>Actinomycetota</taxon>
        <taxon>Actinomycetes</taxon>
        <taxon>Pseudonocardiales</taxon>
        <taxon>Pseudonocardiaceae</taxon>
        <taxon>Pseudonocardia</taxon>
    </lineage>
</organism>
<comment type="caution">
    <text evidence="3">The sequence shown here is derived from an EMBL/GenBank/DDBJ whole genome shotgun (WGS) entry which is preliminary data.</text>
</comment>
<dbReference type="NCBIfam" id="NF035953">
    <property type="entry name" value="integrity_Cei"/>
    <property type="match status" value="1"/>
</dbReference>
<evidence type="ECO:0000313" key="3">
    <source>
        <dbReference type="EMBL" id="MBP2369058.1"/>
    </source>
</evidence>
<feature type="domain" description="LytR/CpsA/Psr regulator C-terminal" evidence="2">
    <location>
        <begin position="81"/>
        <end position="169"/>
    </location>
</feature>
<proteinExistence type="predicted"/>
<dbReference type="RefSeq" id="WP_210030851.1">
    <property type="nucleotide sequence ID" value="NZ_JAGINU010000001.1"/>
</dbReference>
<gene>
    <name evidence="3" type="ORF">JOF36_004754</name>
</gene>
<dbReference type="Proteomes" id="UP001519295">
    <property type="component" value="Unassembled WGS sequence"/>
</dbReference>
<accession>A0ABS4VYM7</accession>
<keyword evidence="1" id="KW-0472">Membrane</keyword>
<keyword evidence="1" id="KW-1133">Transmembrane helix</keyword>
<evidence type="ECO:0000256" key="1">
    <source>
        <dbReference type="SAM" id="Phobius"/>
    </source>
</evidence>
<evidence type="ECO:0000313" key="4">
    <source>
        <dbReference type="Proteomes" id="UP001519295"/>
    </source>
</evidence>
<keyword evidence="1" id="KW-0812">Transmembrane</keyword>
<dbReference type="InterPro" id="IPR027381">
    <property type="entry name" value="LytR/CpsA/Psr_C"/>
</dbReference>
<evidence type="ECO:0000259" key="2">
    <source>
        <dbReference type="Pfam" id="PF13399"/>
    </source>
</evidence>
<sequence length="210" mass="21537">MRVRRARTDRPYERRRTRPIVITAIVLAAVAVVAWTAVLSTASSGPSSTNCAAPASGALPGSEITRVDLDGVAAAAPNDARFQVLNAGGQRGQANLVAAQLKDFEFGEANTPGNDPAFPEGDLDCIGQMRFGADGEAAAATLSLALPCVELIRDDRPGAVVDVVVGTAFTDVAPSRTARDALDQLAAPGSEGAAQADPGLLAQARENVCS</sequence>
<reference evidence="3 4" key="1">
    <citation type="submission" date="2021-03" db="EMBL/GenBank/DDBJ databases">
        <title>Sequencing the genomes of 1000 actinobacteria strains.</title>
        <authorList>
            <person name="Klenk H.-P."/>
        </authorList>
    </citation>
    <scope>NUCLEOTIDE SEQUENCE [LARGE SCALE GENOMIC DNA]</scope>
    <source>
        <strain evidence="3 4">DSM 45256</strain>
    </source>
</reference>
<dbReference type="Pfam" id="PF13399">
    <property type="entry name" value="LytR_C"/>
    <property type="match status" value="1"/>
</dbReference>